<feature type="region of interest" description="Disordered" evidence="1">
    <location>
        <begin position="412"/>
        <end position="435"/>
    </location>
</feature>
<evidence type="ECO:0000313" key="3">
    <source>
        <dbReference type="Proteomes" id="UP001333110"/>
    </source>
</evidence>
<feature type="compositionally biased region" description="Polar residues" evidence="1">
    <location>
        <begin position="240"/>
        <end position="249"/>
    </location>
</feature>
<proteinExistence type="predicted"/>
<dbReference type="EMBL" id="JAUNZN010000007">
    <property type="protein sequence ID" value="KAK4818457.1"/>
    <property type="molecule type" value="Genomic_DNA"/>
</dbReference>
<accession>A0AAN7N253</accession>
<gene>
    <name evidence="2" type="ORF">QYF61_013663</name>
</gene>
<dbReference type="Proteomes" id="UP001333110">
    <property type="component" value="Unassembled WGS sequence"/>
</dbReference>
<evidence type="ECO:0000256" key="1">
    <source>
        <dbReference type="SAM" id="MobiDB-lite"/>
    </source>
</evidence>
<feature type="region of interest" description="Disordered" evidence="1">
    <location>
        <begin position="221"/>
        <end position="249"/>
    </location>
</feature>
<protein>
    <submittedName>
        <fullName evidence="2">Uncharacterized protein</fullName>
    </submittedName>
</protein>
<dbReference type="AlphaFoldDB" id="A0AAN7N253"/>
<name>A0AAN7N253_MYCAM</name>
<reference evidence="2 3" key="1">
    <citation type="journal article" date="2023" name="J. Hered.">
        <title>Chromosome-level genome of the wood stork (Mycteria americana) provides insight into avian chromosome evolution.</title>
        <authorList>
            <person name="Flamio R. Jr."/>
            <person name="Ramstad K.M."/>
        </authorList>
    </citation>
    <scope>NUCLEOTIDE SEQUENCE [LARGE SCALE GENOMIC DNA]</scope>
    <source>
        <strain evidence="2">JAX WOST 10</strain>
    </source>
</reference>
<organism evidence="2 3">
    <name type="scientific">Mycteria americana</name>
    <name type="common">Wood stork</name>
    <dbReference type="NCBI Taxonomy" id="33587"/>
    <lineage>
        <taxon>Eukaryota</taxon>
        <taxon>Metazoa</taxon>
        <taxon>Chordata</taxon>
        <taxon>Craniata</taxon>
        <taxon>Vertebrata</taxon>
        <taxon>Euteleostomi</taxon>
        <taxon>Archelosauria</taxon>
        <taxon>Archosauria</taxon>
        <taxon>Dinosauria</taxon>
        <taxon>Saurischia</taxon>
        <taxon>Theropoda</taxon>
        <taxon>Coelurosauria</taxon>
        <taxon>Aves</taxon>
        <taxon>Neognathae</taxon>
        <taxon>Neoaves</taxon>
        <taxon>Aequornithes</taxon>
        <taxon>Ciconiiformes</taxon>
        <taxon>Ciconiidae</taxon>
        <taxon>Mycteria</taxon>
    </lineage>
</organism>
<evidence type="ECO:0000313" key="2">
    <source>
        <dbReference type="EMBL" id="KAK4818457.1"/>
    </source>
</evidence>
<keyword evidence="3" id="KW-1185">Reference proteome</keyword>
<comment type="caution">
    <text evidence="2">The sequence shown here is derived from an EMBL/GenBank/DDBJ whole genome shotgun (WGS) entry which is preliminary data.</text>
</comment>
<sequence length="530" mass="59773">MLEQSLKNCSQREGYTLEQFVKDCIPWEGPHAAAGEEREEEGVAEMNFYELAATPIPHPPVPPGRKEVEESGVKLSLGRSTAVTMLATMTKYNDIAHNQDRSGAHGFTLLLLSMTSCGMEYPFGQLGSAVLAVSPPSFFLHTRATRWWGSARSREGLDTVRTLLCKSYQLGEKEAEASTRQFARLNFTPNFSASSPQAAQGDREWGLRSVHHTLALLLLPPQGEDSSHSSPAPAWGPTPRRQSPTNFSNVGPSHRLQFFTNCSSVGPFHRVQSFRNRLLQLVLNMFTNKNDLLDVKNIQEWRLHHLSGQPVPMLDNPFSKEIFPNIQSKPPLAQREAISSRPVTSYLGEETNPHLSTTSFQAVVESHKVSPQPLLLQTKQSQLPQPLLIMIPSPIPTGRRRDYRRRLLQPMEETRSEQISTLQHMRDPTPEQAKQPQFPQPLLIRLLLQTLHQLCCPSLDTLQHLNVSLVKANCILGCIKRSVASTLKEVFLPLYSTLVRPHQEYCVQLWSAQHRKDMDLLEWDQKKATK</sequence>